<reference evidence="1" key="2">
    <citation type="submission" date="2020-11" db="EMBL/GenBank/DDBJ databases">
        <authorList>
            <person name="McCartney M.A."/>
            <person name="Auch B."/>
            <person name="Kono T."/>
            <person name="Mallez S."/>
            <person name="Becker A."/>
            <person name="Gohl D.M."/>
            <person name="Silverstein K.A.T."/>
            <person name="Koren S."/>
            <person name="Bechman K.B."/>
            <person name="Herman A."/>
            <person name="Abrahante J.E."/>
            <person name="Garbe J."/>
        </authorList>
    </citation>
    <scope>NUCLEOTIDE SEQUENCE</scope>
    <source>
        <strain evidence="1">Duluth1</strain>
        <tissue evidence="1">Whole animal</tissue>
    </source>
</reference>
<comment type="caution">
    <text evidence="1">The sequence shown here is derived from an EMBL/GenBank/DDBJ whole genome shotgun (WGS) entry which is preliminary data.</text>
</comment>
<protein>
    <submittedName>
        <fullName evidence="1">Uncharacterized protein</fullName>
    </submittedName>
</protein>
<dbReference type="Proteomes" id="UP000828390">
    <property type="component" value="Unassembled WGS sequence"/>
</dbReference>
<dbReference type="EMBL" id="JAIWYP010000015">
    <property type="protein sequence ID" value="KAH3699813.1"/>
    <property type="molecule type" value="Genomic_DNA"/>
</dbReference>
<evidence type="ECO:0000313" key="1">
    <source>
        <dbReference type="EMBL" id="KAH3699813.1"/>
    </source>
</evidence>
<reference evidence="1" key="1">
    <citation type="journal article" date="2019" name="bioRxiv">
        <title>The Genome of the Zebra Mussel, Dreissena polymorpha: A Resource for Invasive Species Research.</title>
        <authorList>
            <person name="McCartney M.A."/>
            <person name="Auch B."/>
            <person name="Kono T."/>
            <person name="Mallez S."/>
            <person name="Zhang Y."/>
            <person name="Obille A."/>
            <person name="Becker A."/>
            <person name="Abrahante J.E."/>
            <person name="Garbe J."/>
            <person name="Badalamenti J.P."/>
            <person name="Herman A."/>
            <person name="Mangelson H."/>
            <person name="Liachko I."/>
            <person name="Sullivan S."/>
            <person name="Sone E.D."/>
            <person name="Koren S."/>
            <person name="Silverstein K.A.T."/>
            <person name="Beckman K.B."/>
            <person name="Gohl D.M."/>
        </authorList>
    </citation>
    <scope>NUCLEOTIDE SEQUENCE</scope>
    <source>
        <strain evidence="1">Duluth1</strain>
        <tissue evidence="1">Whole animal</tissue>
    </source>
</reference>
<gene>
    <name evidence="3" type="ORF">DPMN_002802</name>
    <name evidence="1" type="ORF">DPMN_074776</name>
    <name evidence="2" type="ORF">DPMN_079261</name>
</gene>
<sequence length="59" mass="6586">MDGGNYHGPFYQEIGVKDIHLIEPGNQPPQLRENILTIGVILELVKSANKQKLKSSKEV</sequence>
<evidence type="ECO:0000313" key="2">
    <source>
        <dbReference type="EMBL" id="KAH3704205.1"/>
    </source>
</evidence>
<organism evidence="1 4">
    <name type="scientific">Dreissena polymorpha</name>
    <name type="common">Zebra mussel</name>
    <name type="synonym">Mytilus polymorpha</name>
    <dbReference type="NCBI Taxonomy" id="45954"/>
    <lineage>
        <taxon>Eukaryota</taxon>
        <taxon>Metazoa</taxon>
        <taxon>Spiralia</taxon>
        <taxon>Lophotrochozoa</taxon>
        <taxon>Mollusca</taxon>
        <taxon>Bivalvia</taxon>
        <taxon>Autobranchia</taxon>
        <taxon>Heteroconchia</taxon>
        <taxon>Euheterodonta</taxon>
        <taxon>Imparidentia</taxon>
        <taxon>Neoheterodontei</taxon>
        <taxon>Myida</taxon>
        <taxon>Dreissenoidea</taxon>
        <taxon>Dreissenidae</taxon>
        <taxon>Dreissena</taxon>
    </lineage>
</organism>
<dbReference type="AlphaFoldDB" id="A0A9D4BLW1"/>
<dbReference type="EMBL" id="JAIWYP010000015">
    <property type="protein sequence ID" value="KAH3704205.1"/>
    <property type="molecule type" value="Genomic_DNA"/>
</dbReference>
<name>A0A9D4BLW1_DREPO</name>
<evidence type="ECO:0000313" key="4">
    <source>
        <dbReference type="Proteomes" id="UP000828390"/>
    </source>
</evidence>
<accession>A0A9D4BLW1</accession>
<evidence type="ECO:0000313" key="3">
    <source>
        <dbReference type="EMBL" id="KAH3878901.1"/>
    </source>
</evidence>
<keyword evidence="4" id="KW-1185">Reference proteome</keyword>
<dbReference type="EMBL" id="JAIWYP010000001">
    <property type="protein sequence ID" value="KAH3878901.1"/>
    <property type="molecule type" value="Genomic_DNA"/>
</dbReference>
<proteinExistence type="predicted"/>